<protein>
    <submittedName>
        <fullName evidence="2">Putative methyltransferase YrrT</fullName>
        <ecNumber evidence="2">2.1.1.-</ecNumber>
    </submittedName>
</protein>
<dbReference type="OrthoDB" id="9777638at2"/>
<dbReference type="Proteomes" id="UP000225972">
    <property type="component" value="Unassembled WGS sequence"/>
</dbReference>
<keyword evidence="2" id="KW-0808">Transferase</keyword>
<evidence type="ECO:0000313" key="2">
    <source>
        <dbReference type="EMBL" id="SMX29278.1"/>
    </source>
</evidence>
<organism evidence="2 3">
    <name type="scientific">Pelagimonas phthalicica</name>
    <dbReference type="NCBI Taxonomy" id="1037362"/>
    <lineage>
        <taxon>Bacteria</taxon>
        <taxon>Pseudomonadati</taxon>
        <taxon>Pseudomonadota</taxon>
        <taxon>Alphaproteobacteria</taxon>
        <taxon>Rhodobacterales</taxon>
        <taxon>Roseobacteraceae</taxon>
        <taxon>Pelagimonas</taxon>
    </lineage>
</organism>
<accession>A0A238JF33</accession>
<evidence type="ECO:0000259" key="1">
    <source>
        <dbReference type="Pfam" id="PF13649"/>
    </source>
</evidence>
<proteinExistence type="predicted"/>
<keyword evidence="3" id="KW-1185">Reference proteome</keyword>
<dbReference type="CDD" id="cd02440">
    <property type="entry name" value="AdoMet_MTases"/>
    <property type="match status" value="1"/>
</dbReference>
<dbReference type="InterPro" id="IPR029063">
    <property type="entry name" value="SAM-dependent_MTases_sf"/>
</dbReference>
<dbReference type="EMBL" id="FXXP01000002">
    <property type="protein sequence ID" value="SMX29278.1"/>
    <property type="molecule type" value="Genomic_DNA"/>
</dbReference>
<reference evidence="3" key="1">
    <citation type="submission" date="2017-05" db="EMBL/GenBank/DDBJ databases">
        <authorList>
            <person name="Rodrigo-Torres L."/>
            <person name="Arahal R. D."/>
            <person name="Lucena T."/>
        </authorList>
    </citation>
    <scope>NUCLEOTIDE SEQUENCE [LARGE SCALE GENOMIC DNA]</scope>
    <source>
        <strain evidence="3">CECT 8649</strain>
    </source>
</reference>
<dbReference type="RefSeq" id="WP_099247900.1">
    <property type="nucleotide sequence ID" value="NZ_FXXP01000002.1"/>
</dbReference>
<name>A0A238JF33_9RHOB</name>
<keyword evidence="2" id="KW-0489">Methyltransferase</keyword>
<dbReference type="SUPFAM" id="SSF53335">
    <property type="entry name" value="S-adenosyl-L-methionine-dependent methyltransferases"/>
    <property type="match status" value="1"/>
</dbReference>
<gene>
    <name evidence="2" type="primary">yrrT</name>
    <name evidence="2" type="ORF">TRP8649_03411</name>
</gene>
<sequence length="212" mass="23795">MADSTTHHGALMDGIYRRQRLIYDVTRKYYLLGRDHLIDQMHPEPGAHILEIACGTGRNLDLIGRRYPGRVLYGVDISSEMLINAHNKLGARASFAQGDACAFDPETLFGQARFDHIVMSYSLSMIPDWQAAIAEALRHLEPGGTLHIVDFGDQARLPRWFKAGLRNWLARFHVTPRDGLADVICAQTGVEVTFLPLYRGYAQYARVTKSPA</sequence>
<dbReference type="Pfam" id="PF13649">
    <property type="entry name" value="Methyltransf_25"/>
    <property type="match status" value="1"/>
</dbReference>
<evidence type="ECO:0000313" key="3">
    <source>
        <dbReference type="Proteomes" id="UP000225972"/>
    </source>
</evidence>
<dbReference type="GO" id="GO:0032259">
    <property type="term" value="P:methylation"/>
    <property type="evidence" value="ECO:0007669"/>
    <property type="project" value="UniProtKB-KW"/>
</dbReference>
<dbReference type="PANTHER" id="PTHR43591">
    <property type="entry name" value="METHYLTRANSFERASE"/>
    <property type="match status" value="1"/>
</dbReference>
<dbReference type="AlphaFoldDB" id="A0A238JF33"/>
<dbReference type="EC" id="2.1.1.-" evidence="2"/>
<feature type="domain" description="Methyltransferase" evidence="1">
    <location>
        <begin position="49"/>
        <end position="144"/>
    </location>
</feature>
<dbReference type="Gene3D" id="3.40.50.150">
    <property type="entry name" value="Vaccinia Virus protein VP39"/>
    <property type="match status" value="1"/>
</dbReference>
<dbReference type="InterPro" id="IPR041698">
    <property type="entry name" value="Methyltransf_25"/>
</dbReference>
<dbReference type="GO" id="GO:0008168">
    <property type="term" value="F:methyltransferase activity"/>
    <property type="evidence" value="ECO:0007669"/>
    <property type="project" value="UniProtKB-KW"/>
</dbReference>